<comment type="caution">
    <text evidence="1">The sequence shown here is derived from an EMBL/GenBank/DDBJ whole genome shotgun (WGS) entry which is preliminary data.</text>
</comment>
<sequence>MHKPLSAVDIVAFGDSRRDTGLQIQLRERMYQLLDKALTITGMSLEACHHEDRGDGAFIVAPADAEPSHLMDPLAHHLNALLRRENRFAPPHLRLRLRAAAHHGNVEHDQHGIAGRAAIDLFRHLEAPAFKRLMHSNPDADLGLVVTDHLFREAAQRGDLVNHDAYRPIRVTVKETRTRAWVWLPPPTQQRPTAVTAAPSPL</sequence>
<accession>A0ABP6CJC6</accession>
<proteinExistence type="predicted"/>
<name>A0ABP6CJC6_9ACTN</name>
<evidence type="ECO:0000313" key="1">
    <source>
        <dbReference type="EMBL" id="GAA2619910.1"/>
    </source>
</evidence>
<keyword evidence="2" id="KW-1185">Reference proteome</keyword>
<evidence type="ECO:0008006" key="3">
    <source>
        <dbReference type="Google" id="ProtNLM"/>
    </source>
</evidence>
<evidence type="ECO:0000313" key="2">
    <source>
        <dbReference type="Proteomes" id="UP001501509"/>
    </source>
</evidence>
<protein>
    <recommendedName>
        <fullName evidence="3">Guanylate cyclase domain-containing protein</fullName>
    </recommendedName>
</protein>
<reference evidence="2" key="1">
    <citation type="journal article" date="2019" name="Int. J. Syst. Evol. Microbiol.">
        <title>The Global Catalogue of Microorganisms (GCM) 10K type strain sequencing project: providing services to taxonomists for standard genome sequencing and annotation.</title>
        <authorList>
            <consortium name="The Broad Institute Genomics Platform"/>
            <consortium name="The Broad Institute Genome Sequencing Center for Infectious Disease"/>
            <person name="Wu L."/>
            <person name="Ma J."/>
        </authorList>
    </citation>
    <scope>NUCLEOTIDE SEQUENCE [LARGE SCALE GENOMIC DNA]</scope>
    <source>
        <strain evidence="2">JCM 6833</strain>
    </source>
</reference>
<organism evidence="1 2">
    <name type="scientific">Actinomadura fulvescens</name>
    <dbReference type="NCBI Taxonomy" id="46160"/>
    <lineage>
        <taxon>Bacteria</taxon>
        <taxon>Bacillati</taxon>
        <taxon>Actinomycetota</taxon>
        <taxon>Actinomycetes</taxon>
        <taxon>Streptosporangiales</taxon>
        <taxon>Thermomonosporaceae</taxon>
        <taxon>Actinomadura</taxon>
    </lineage>
</organism>
<dbReference type="EMBL" id="BAAATD010000010">
    <property type="protein sequence ID" value="GAA2619910.1"/>
    <property type="molecule type" value="Genomic_DNA"/>
</dbReference>
<dbReference type="Proteomes" id="UP001501509">
    <property type="component" value="Unassembled WGS sequence"/>
</dbReference>
<gene>
    <name evidence="1" type="ORF">GCM10010411_64600</name>
</gene>